<dbReference type="AlphaFoldDB" id="A0A5C3MAY2"/>
<dbReference type="Gene3D" id="1.10.3280.10">
    <property type="entry name" value="Siroheme synthase, domain 3"/>
    <property type="match status" value="1"/>
</dbReference>
<dbReference type="InterPro" id="IPR006367">
    <property type="entry name" value="Sirohaem_synthase_N"/>
</dbReference>
<evidence type="ECO:0000256" key="3">
    <source>
        <dbReference type="ARBA" id="ARBA00023002"/>
    </source>
</evidence>
<keyword evidence="7" id="KW-0812">Transmembrane</keyword>
<evidence type="ECO:0000256" key="7">
    <source>
        <dbReference type="SAM" id="Phobius"/>
    </source>
</evidence>
<reference evidence="10 11" key="1">
    <citation type="journal article" date="2019" name="Nat. Ecol. Evol.">
        <title>Megaphylogeny resolves global patterns of mushroom evolution.</title>
        <authorList>
            <person name="Varga T."/>
            <person name="Krizsan K."/>
            <person name="Foldi C."/>
            <person name="Dima B."/>
            <person name="Sanchez-Garcia M."/>
            <person name="Sanchez-Ramirez S."/>
            <person name="Szollosi G.J."/>
            <person name="Szarkandi J.G."/>
            <person name="Papp V."/>
            <person name="Albert L."/>
            <person name="Andreopoulos W."/>
            <person name="Angelini C."/>
            <person name="Antonin V."/>
            <person name="Barry K.W."/>
            <person name="Bougher N.L."/>
            <person name="Buchanan P."/>
            <person name="Buyck B."/>
            <person name="Bense V."/>
            <person name="Catcheside P."/>
            <person name="Chovatia M."/>
            <person name="Cooper J."/>
            <person name="Damon W."/>
            <person name="Desjardin D."/>
            <person name="Finy P."/>
            <person name="Geml J."/>
            <person name="Haridas S."/>
            <person name="Hughes K."/>
            <person name="Justo A."/>
            <person name="Karasinski D."/>
            <person name="Kautmanova I."/>
            <person name="Kiss B."/>
            <person name="Kocsube S."/>
            <person name="Kotiranta H."/>
            <person name="LaButti K.M."/>
            <person name="Lechner B.E."/>
            <person name="Liimatainen K."/>
            <person name="Lipzen A."/>
            <person name="Lukacs Z."/>
            <person name="Mihaltcheva S."/>
            <person name="Morgado L.N."/>
            <person name="Niskanen T."/>
            <person name="Noordeloos M.E."/>
            <person name="Ohm R.A."/>
            <person name="Ortiz-Santana B."/>
            <person name="Ovrebo C."/>
            <person name="Racz N."/>
            <person name="Riley R."/>
            <person name="Savchenko A."/>
            <person name="Shiryaev A."/>
            <person name="Soop K."/>
            <person name="Spirin V."/>
            <person name="Szebenyi C."/>
            <person name="Tomsovsky M."/>
            <person name="Tulloss R.E."/>
            <person name="Uehling J."/>
            <person name="Grigoriev I.V."/>
            <person name="Vagvolgyi C."/>
            <person name="Papp T."/>
            <person name="Martin F.M."/>
            <person name="Miettinen O."/>
            <person name="Hibbett D.S."/>
            <person name="Nagy L.G."/>
        </authorList>
    </citation>
    <scope>NUCLEOTIDE SEQUENCE [LARGE SCALE GENOMIC DNA]</scope>
    <source>
        <strain evidence="10 11">CBS 166.37</strain>
    </source>
</reference>
<keyword evidence="7" id="KW-0472">Membrane</keyword>
<dbReference type="Gene3D" id="3.30.160.110">
    <property type="entry name" value="Siroheme synthase, domain 2"/>
    <property type="match status" value="1"/>
</dbReference>
<accession>A0A5C3MAY2</accession>
<comment type="pathway">
    <text evidence="1">Porphyrin-containing compound metabolism; siroheme biosynthesis; sirohydrochlorin from precorrin-2: step 1/1.</text>
</comment>
<dbReference type="PANTHER" id="PTHR35330:SF1">
    <property type="entry name" value="SIROHEME BIOSYNTHESIS PROTEIN MET8"/>
    <property type="match status" value="1"/>
</dbReference>
<dbReference type="OrthoDB" id="1721126at2759"/>
<dbReference type="SUPFAM" id="SSF75615">
    <property type="entry name" value="Siroheme synthase middle domains-like"/>
    <property type="match status" value="1"/>
</dbReference>
<evidence type="ECO:0000313" key="10">
    <source>
        <dbReference type="EMBL" id="TFK42400.1"/>
    </source>
</evidence>
<dbReference type="Pfam" id="PF14823">
    <property type="entry name" value="Sirohm_synth_C"/>
    <property type="match status" value="1"/>
</dbReference>
<dbReference type="GO" id="GO:0004325">
    <property type="term" value="F:ferrochelatase activity"/>
    <property type="evidence" value="ECO:0007669"/>
    <property type="project" value="InterPro"/>
</dbReference>
<evidence type="ECO:0000256" key="2">
    <source>
        <dbReference type="ARBA" id="ARBA00012400"/>
    </source>
</evidence>
<dbReference type="InterPro" id="IPR028162">
    <property type="entry name" value="Met8_C"/>
</dbReference>
<dbReference type="InterPro" id="IPR036291">
    <property type="entry name" value="NAD(P)-bd_dom_sf"/>
</dbReference>
<evidence type="ECO:0000259" key="8">
    <source>
        <dbReference type="Pfam" id="PF14823"/>
    </source>
</evidence>
<keyword evidence="7" id="KW-1133">Transmembrane helix</keyword>
<dbReference type="EC" id="1.3.1.76" evidence="2"/>
<dbReference type="Proteomes" id="UP000308652">
    <property type="component" value="Unassembled WGS sequence"/>
</dbReference>
<dbReference type="UniPathway" id="UPA00262">
    <property type="reaction ID" value="UER00222"/>
</dbReference>
<keyword evidence="3" id="KW-0560">Oxidoreductase</keyword>
<feature type="transmembrane region" description="Helical" evidence="7">
    <location>
        <begin position="266"/>
        <end position="287"/>
    </location>
</feature>
<comment type="catalytic activity">
    <reaction evidence="6">
        <text>precorrin-2 + NAD(+) = sirohydrochlorin + NADH + 2 H(+)</text>
        <dbReference type="Rhea" id="RHEA:15613"/>
        <dbReference type="ChEBI" id="CHEBI:15378"/>
        <dbReference type="ChEBI" id="CHEBI:57540"/>
        <dbReference type="ChEBI" id="CHEBI:57945"/>
        <dbReference type="ChEBI" id="CHEBI:58351"/>
        <dbReference type="ChEBI" id="CHEBI:58827"/>
        <dbReference type="EC" id="1.3.1.76"/>
    </reaction>
</comment>
<dbReference type="GO" id="GO:0043115">
    <property type="term" value="F:precorrin-2 dehydrogenase activity"/>
    <property type="evidence" value="ECO:0007669"/>
    <property type="project" value="UniProtKB-EC"/>
</dbReference>
<dbReference type="Gene3D" id="3.40.50.720">
    <property type="entry name" value="NAD(P)-binding Rossmann-like Domain"/>
    <property type="match status" value="1"/>
</dbReference>
<gene>
    <name evidence="10" type="ORF">BDQ12DRAFT_272934</name>
</gene>
<sequence>MTKFLFTAMTTTPEGALKHIGGGSLLIAWQLDGKRVLIVGGGVVASQRIESILTTDASIFLLAPSDGLIARTRRLIELYPDHVSHLDRTFSGPEEIHNMDMVLTAIDDAEKSRQIVLMCRAAKIPVNAADIPDLCDFYFGSQIRDGPLQIMVSTNGKGPKLTALIKNRVQESLAGVEGDAIMKVGALRKKLKERAPGIGGPIGQQRMKWMSAVCEQWKMTEFTQLDEEMIEKLLDEGWNKKRVPTIEEVGGYRLYAEDGASFPLNVGLSSIIAFCAGAIVTVSVFILRQRR</sequence>
<dbReference type="NCBIfam" id="TIGR01470">
    <property type="entry name" value="cysG_Nterm"/>
    <property type="match status" value="1"/>
</dbReference>
<dbReference type="EMBL" id="ML213592">
    <property type="protein sequence ID" value="TFK42400.1"/>
    <property type="molecule type" value="Genomic_DNA"/>
</dbReference>
<dbReference type="InterPro" id="IPR028161">
    <property type="entry name" value="Met8-like"/>
</dbReference>
<protein>
    <recommendedName>
        <fullName evidence="2">precorrin-2 dehydrogenase</fullName>
        <ecNumber evidence="2">1.3.1.76</ecNumber>
    </recommendedName>
</protein>
<proteinExistence type="predicted"/>
<keyword evidence="11" id="KW-1185">Reference proteome</keyword>
<evidence type="ECO:0000256" key="4">
    <source>
        <dbReference type="ARBA" id="ARBA00023027"/>
    </source>
</evidence>
<feature type="domain" description="Siroheme biosynthesis protein Met8 C-terminal" evidence="8">
    <location>
        <begin position="178"/>
        <end position="244"/>
    </location>
</feature>
<dbReference type="GO" id="GO:0019354">
    <property type="term" value="P:siroheme biosynthetic process"/>
    <property type="evidence" value="ECO:0007669"/>
    <property type="project" value="UniProtKB-UniPathway"/>
</dbReference>
<evidence type="ECO:0000256" key="6">
    <source>
        <dbReference type="ARBA" id="ARBA00047561"/>
    </source>
</evidence>
<evidence type="ECO:0000313" key="11">
    <source>
        <dbReference type="Proteomes" id="UP000308652"/>
    </source>
</evidence>
<keyword evidence="5" id="KW-0627">Porphyrin biosynthesis</keyword>
<dbReference type="Pfam" id="PF13241">
    <property type="entry name" value="NAD_binding_7"/>
    <property type="match status" value="1"/>
</dbReference>
<dbReference type="Pfam" id="PF14824">
    <property type="entry name" value="Sirohm_synth_M"/>
    <property type="match status" value="1"/>
</dbReference>
<evidence type="ECO:0000259" key="9">
    <source>
        <dbReference type="Pfam" id="PF14824"/>
    </source>
</evidence>
<evidence type="ECO:0000256" key="1">
    <source>
        <dbReference type="ARBA" id="ARBA00005010"/>
    </source>
</evidence>
<evidence type="ECO:0000256" key="5">
    <source>
        <dbReference type="ARBA" id="ARBA00023244"/>
    </source>
</evidence>
<feature type="domain" description="Siroheme synthase central" evidence="9">
    <location>
        <begin position="145"/>
        <end position="171"/>
    </location>
</feature>
<dbReference type="STRING" id="68775.A0A5C3MAY2"/>
<dbReference type="SUPFAM" id="SSF51735">
    <property type="entry name" value="NAD(P)-binding Rossmann-fold domains"/>
    <property type="match status" value="1"/>
</dbReference>
<dbReference type="InterPro" id="IPR028281">
    <property type="entry name" value="Sirohaem_synthase_central"/>
</dbReference>
<organism evidence="10 11">
    <name type="scientific">Crucibulum laeve</name>
    <dbReference type="NCBI Taxonomy" id="68775"/>
    <lineage>
        <taxon>Eukaryota</taxon>
        <taxon>Fungi</taxon>
        <taxon>Dikarya</taxon>
        <taxon>Basidiomycota</taxon>
        <taxon>Agaricomycotina</taxon>
        <taxon>Agaricomycetes</taxon>
        <taxon>Agaricomycetidae</taxon>
        <taxon>Agaricales</taxon>
        <taxon>Agaricineae</taxon>
        <taxon>Nidulariaceae</taxon>
        <taxon>Crucibulum</taxon>
    </lineage>
</organism>
<name>A0A5C3MAY2_9AGAR</name>
<keyword evidence="4" id="KW-0520">NAD</keyword>
<dbReference type="PANTHER" id="PTHR35330">
    <property type="entry name" value="SIROHEME BIOSYNTHESIS PROTEIN MET8"/>
    <property type="match status" value="1"/>
</dbReference>